<dbReference type="EMBL" id="SMFL01000007">
    <property type="protein sequence ID" value="TDE13286.1"/>
    <property type="molecule type" value="Genomic_DNA"/>
</dbReference>
<feature type="domain" description="Inner membrane protein YgaP-like transmembrane" evidence="2">
    <location>
        <begin position="1"/>
        <end position="66"/>
    </location>
</feature>
<gene>
    <name evidence="3" type="ORF">E0F88_19755</name>
</gene>
<reference evidence="3 4" key="1">
    <citation type="submission" date="2019-03" db="EMBL/GenBank/DDBJ databases">
        <title>Dyadobacter AR-3-6 sp. nov., isolated from arctic soil.</title>
        <authorList>
            <person name="Chaudhary D.K."/>
        </authorList>
    </citation>
    <scope>NUCLEOTIDE SEQUENCE [LARGE SCALE GENOMIC DNA]</scope>
    <source>
        <strain evidence="3 4">AR-3-6</strain>
    </source>
</reference>
<organism evidence="3 4">
    <name type="scientific">Dyadobacter psychrotolerans</name>
    <dbReference type="NCBI Taxonomy" id="2541721"/>
    <lineage>
        <taxon>Bacteria</taxon>
        <taxon>Pseudomonadati</taxon>
        <taxon>Bacteroidota</taxon>
        <taxon>Cytophagia</taxon>
        <taxon>Cytophagales</taxon>
        <taxon>Spirosomataceae</taxon>
        <taxon>Dyadobacter</taxon>
    </lineage>
</organism>
<accession>A0A4R5DGZ8</accession>
<feature type="transmembrane region" description="Helical" evidence="1">
    <location>
        <begin position="35"/>
        <end position="59"/>
    </location>
</feature>
<dbReference type="Proteomes" id="UP000294850">
    <property type="component" value="Unassembled WGS sequence"/>
</dbReference>
<proteinExistence type="predicted"/>
<keyword evidence="4" id="KW-1185">Reference proteome</keyword>
<comment type="caution">
    <text evidence="3">The sequence shown here is derived from an EMBL/GenBank/DDBJ whole genome shotgun (WGS) entry which is preliminary data.</text>
</comment>
<evidence type="ECO:0000259" key="2">
    <source>
        <dbReference type="Pfam" id="PF11127"/>
    </source>
</evidence>
<protein>
    <submittedName>
        <fullName evidence="3">DUF2892 domain-containing protein</fullName>
    </submittedName>
</protein>
<evidence type="ECO:0000313" key="3">
    <source>
        <dbReference type="EMBL" id="TDE13286.1"/>
    </source>
</evidence>
<keyword evidence="1" id="KW-0472">Membrane</keyword>
<keyword evidence="1" id="KW-0812">Transmembrane</keyword>
<dbReference type="AlphaFoldDB" id="A0A4R5DGZ8"/>
<dbReference type="Pfam" id="PF11127">
    <property type="entry name" value="YgaP-like_TM"/>
    <property type="match status" value="1"/>
</dbReference>
<feature type="transmembrane region" description="Helical" evidence="1">
    <location>
        <begin position="12"/>
        <end position="29"/>
    </location>
</feature>
<keyword evidence="1" id="KW-1133">Transmembrane helix</keyword>
<dbReference type="RefSeq" id="WP_131960007.1">
    <property type="nucleotide sequence ID" value="NZ_SMFL01000007.1"/>
</dbReference>
<sequence length="67" mass="7013">MKSNLGSTDKIVRVLLAVGAAVLYFTGVTSGIMGIALIAVGAVLLLTSLINYCPLYTILGISTKRKK</sequence>
<evidence type="ECO:0000256" key="1">
    <source>
        <dbReference type="SAM" id="Phobius"/>
    </source>
</evidence>
<evidence type="ECO:0000313" key="4">
    <source>
        <dbReference type="Proteomes" id="UP000294850"/>
    </source>
</evidence>
<dbReference type="InterPro" id="IPR021309">
    <property type="entry name" value="YgaP-like_TM"/>
</dbReference>
<name>A0A4R5DGZ8_9BACT</name>